<dbReference type="PANTHER" id="PTHR13593">
    <property type="match status" value="1"/>
</dbReference>
<keyword evidence="2" id="KW-1185">Reference proteome</keyword>
<dbReference type="Proteomes" id="UP001271007">
    <property type="component" value="Unassembled WGS sequence"/>
</dbReference>
<protein>
    <recommendedName>
        <fullName evidence="3">Phosphatidylinositol-specific phospholipase C X domain-containing protein</fullName>
    </recommendedName>
</protein>
<sequence>MSSYPDDTKLVHMNIPGAHDAATWNYTLEAKLKVPPSDWLRCQEKSIGEMLESGIRAFDLRLEQDVAHVNLVFWLGTALLSQTASVDDMMFGFYQWLDEHPTEVLFLSWMREGSQVNAAAVQQRIYNTLLDLSGREAIYFASACPERWEDNRASITVIYNEDRINGSGDGTAHIEDHYGPETLPSSSLQENIDVKLDAVQSHLTNSEQPDPLYWGFASGKNVQHDVAVTPALIAQG</sequence>
<gene>
    <name evidence="1" type="ORF">LTR09_005710</name>
</gene>
<accession>A0AAJ0DFI0</accession>
<name>A0AAJ0DFI0_9PEZI</name>
<evidence type="ECO:0008006" key="3">
    <source>
        <dbReference type="Google" id="ProtNLM"/>
    </source>
</evidence>
<dbReference type="InterPro" id="IPR051057">
    <property type="entry name" value="PI-PLC_domain"/>
</dbReference>
<dbReference type="Gene3D" id="3.20.20.190">
    <property type="entry name" value="Phosphatidylinositol (PI) phosphodiesterase"/>
    <property type="match status" value="1"/>
</dbReference>
<dbReference type="InterPro" id="IPR017946">
    <property type="entry name" value="PLC-like_Pdiesterase_TIM-brl"/>
</dbReference>
<evidence type="ECO:0000313" key="1">
    <source>
        <dbReference type="EMBL" id="KAK3053084.1"/>
    </source>
</evidence>
<comment type="caution">
    <text evidence="1">The sequence shown here is derived from an EMBL/GenBank/DDBJ whole genome shotgun (WGS) entry which is preliminary data.</text>
</comment>
<reference evidence="1" key="1">
    <citation type="submission" date="2023-04" db="EMBL/GenBank/DDBJ databases">
        <title>Black Yeasts Isolated from many extreme environments.</title>
        <authorList>
            <person name="Coleine C."/>
            <person name="Stajich J.E."/>
            <person name="Selbmann L."/>
        </authorList>
    </citation>
    <scope>NUCLEOTIDE SEQUENCE</scope>
    <source>
        <strain evidence="1">CCFEE 5312</strain>
    </source>
</reference>
<dbReference type="GO" id="GO:0008081">
    <property type="term" value="F:phosphoric diester hydrolase activity"/>
    <property type="evidence" value="ECO:0007669"/>
    <property type="project" value="InterPro"/>
</dbReference>
<dbReference type="GO" id="GO:0006629">
    <property type="term" value="P:lipid metabolic process"/>
    <property type="evidence" value="ECO:0007669"/>
    <property type="project" value="InterPro"/>
</dbReference>
<evidence type="ECO:0000313" key="2">
    <source>
        <dbReference type="Proteomes" id="UP001271007"/>
    </source>
</evidence>
<dbReference type="SUPFAM" id="SSF51695">
    <property type="entry name" value="PLC-like phosphodiesterases"/>
    <property type="match status" value="1"/>
</dbReference>
<proteinExistence type="predicted"/>
<dbReference type="PANTHER" id="PTHR13593:SF116">
    <property type="entry name" value="PLC-LIKE PHOSPHODIESTERASE"/>
    <property type="match status" value="1"/>
</dbReference>
<organism evidence="1 2">
    <name type="scientific">Extremus antarcticus</name>
    <dbReference type="NCBI Taxonomy" id="702011"/>
    <lineage>
        <taxon>Eukaryota</taxon>
        <taxon>Fungi</taxon>
        <taxon>Dikarya</taxon>
        <taxon>Ascomycota</taxon>
        <taxon>Pezizomycotina</taxon>
        <taxon>Dothideomycetes</taxon>
        <taxon>Dothideomycetidae</taxon>
        <taxon>Mycosphaerellales</taxon>
        <taxon>Extremaceae</taxon>
        <taxon>Extremus</taxon>
    </lineage>
</organism>
<dbReference type="AlphaFoldDB" id="A0AAJ0DFI0"/>
<dbReference type="EMBL" id="JAWDJX010000017">
    <property type="protein sequence ID" value="KAK3053084.1"/>
    <property type="molecule type" value="Genomic_DNA"/>
</dbReference>